<sequence length="144" mass="16599">MPGRAANESSNWTVMAATWIRFNAAMKAQSIDRDTFLPVKSRFQPYAGYWAFCCAFVFLWVQGYSVFLSGNWNTATFIFNYGIIALAGSIGLGWKLFKKTPFYRASEVDLVSHLYFFDALTEYYRHEREASPQNLKDKILAKIF</sequence>
<evidence type="ECO:0000256" key="1">
    <source>
        <dbReference type="ARBA" id="ARBA00004141"/>
    </source>
</evidence>
<gene>
    <name evidence="7" type="ORF">NW766_003652</name>
</gene>
<evidence type="ECO:0000256" key="4">
    <source>
        <dbReference type="ARBA" id="ARBA00023136"/>
    </source>
</evidence>
<evidence type="ECO:0000256" key="5">
    <source>
        <dbReference type="SAM" id="Phobius"/>
    </source>
</evidence>
<dbReference type="GO" id="GO:0015171">
    <property type="term" value="F:amino acid transmembrane transporter activity"/>
    <property type="evidence" value="ECO:0007669"/>
    <property type="project" value="TreeGrafter"/>
</dbReference>
<comment type="caution">
    <text evidence="7">The sequence shown here is derived from an EMBL/GenBank/DDBJ whole genome shotgun (WGS) entry which is preliminary data.</text>
</comment>
<protein>
    <recommendedName>
        <fullName evidence="6">Amino acid permease/ SLC12A domain-containing protein</fullName>
    </recommendedName>
</protein>
<keyword evidence="4 5" id="KW-0472">Membrane</keyword>
<name>A0A9W8UCJ8_9HYPO</name>
<evidence type="ECO:0000259" key="6">
    <source>
        <dbReference type="Pfam" id="PF00324"/>
    </source>
</evidence>
<comment type="subcellular location">
    <subcellularLocation>
        <location evidence="1">Membrane</location>
        <topology evidence="1">Multi-pass membrane protein</topology>
    </subcellularLocation>
</comment>
<accession>A0A9W8UCJ8</accession>
<dbReference type="AlphaFoldDB" id="A0A9W8UCJ8"/>
<dbReference type="InterPro" id="IPR004841">
    <property type="entry name" value="AA-permease/SLC12A_dom"/>
</dbReference>
<evidence type="ECO:0000256" key="2">
    <source>
        <dbReference type="ARBA" id="ARBA00022692"/>
    </source>
</evidence>
<dbReference type="EMBL" id="JAPDHF010000005">
    <property type="protein sequence ID" value="KAJ4017587.1"/>
    <property type="molecule type" value="Genomic_DNA"/>
</dbReference>
<evidence type="ECO:0000256" key="3">
    <source>
        <dbReference type="ARBA" id="ARBA00022989"/>
    </source>
</evidence>
<keyword evidence="3 5" id="KW-1133">Transmembrane helix</keyword>
<keyword evidence="2 5" id="KW-0812">Transmembrane</keyword>
<dbReference type="PANTHER" id="PTHR43341:SF15">
    <property type="entry name" value="GENERAL AMINO ACID PERMEASE AGP2"/>
    <property type="match status" value="1"/>
</dbReference>
<evidence type="ECO:0000313" key="8">
    <source>
        <dbReference type="Proteomes" id="UP001152130"/>
    </source>
</evidence>
<proteinExistence type="predicted"/>
<organism evidence="7 8">
    <name type="scientific">Fusarium irregulare</name>
    <dbReference type="NCBI Taxonomy" id="2494466"/>
    <lineage>
        <taxon>Eukaryota</taxon>
        <taxon>Fungi</taxon>
        <taxon>Dikarya</taxon>
        <taxon>Ascomycota</taxon>
        <taxon>Pezizomycotina</taxon>
        <taxon>Sordariomycetes</taxon>
        <taxon>Hypocreomycetidae</taxon>
        <taxon>Hypocreales</taxon>
        <taxon>Nectriaceae</taxon>
        <taxon>Fusarium</taxon>
        <taxon>Fusarium incarnatum-equiseti species complex</taxon>
    </lineage>
</organism>
<reference evidence="7" key="1">
    <citation type="submission" date="2022-10" db="EMBL/GenBank/DDBJ databases">
        <title>Fusarium specimens isolated from Avocado Roots.</title>
        <authorList>
            <person name="Stajich J."/>
            <person name="Roper C."/>
            <person name="Heimlech-Rivalta G."/>
        </authorList>
    </citation>
    <scope>NUCLEOTIDE SEQUENCE</scope>
    <source>
        <strain evidence="7">CF00143</strain>
    </source>
</reference>
<dbReference type="InterPro" id="IPR050524">
    <property type="entry name" value="APC_YAT"/>
</dbReference>
<dbReference type="GO" id="GO:0016020">
    <property type="term" value="C:membrane"/>
    <property type="evidence" value="ECO:0007669"/>
    <property type="project" value="UniProtKB-SubCell"/>
</dbReference>
<feature type="transmembrane region" description="Helical" evidence="5">
    <location>
        <begin position="78"/>
        <end position="97"/>
    </location>
</feature>
<feature type="domain" description="Amino acid permease/ SLC12A" evidence="6">
    <location>
        <begin position="10"/>
        <end position="102"/>
    </location>
</feature>
<evidence type="ECO:0000313" key="7">
    <source>
        <dbReference type="EMBL" id="KAJ4017587.1"/>
    </source>
</evidence>
<dbReference type="Proteomes" id="UP001152130">
    <property type="component" value="Unassembled WGS sequence"/>
</dbReference>
<keyword evidence="8" id="KW-1185">Reference proteome</keyword>
<dbReference type="Pfam" id="PF00324">
    <property type="entry name" value="AA_permease"/>
    <property type="match status" value="1"/>
</dbReference>
<dbReference type="PANTHER" id="PTHR43341">
    <property type="entry name" value="AMINO ACID PERMEASE"/>
    <property type="match status" value="1"/>
</dbReference>
<feature type="transmembrane region" description="Helical" evidence="5">
    <location>
        <begin position="46"/>
        <end position="66"/>
    </location>
</feature>